<dbReference type="Proteomes" id="UP001162483">
    <property type="component" value="Unassembled WGS sequence"/>
</dbReference>
<name>A0ABN9EB90_9NEOB</name>
<feature type="compositionally biased region" description="Polar residues" evidence="1">
    <location>
        <begin position="64"/>
        <end position="76"/>
    </location>
</feature>
<sequence length="244" mass="25632">MSPRAGSAATGSPGRPSPTNFTQNSQVIEGIFDLSSKSTSTVGTSDSSEEIPTAFKPVRKSTDSHTSLIRGNSPCTGSEVALSNASSYSDDDESASGCEDDSGFAPLNLSRKPEIEKGSVAESVCLMGEQDMPLNLSVKDSSKRDHSVPNSESSPSPTYGSFCSSYQTQTIKDATKALSEQSLIDNCDEQKQSAAVALCQLASYSPGPAAQAIKEDILESQTAATELGVNTPVVQETEHHAEKR</sequence>
<dbReference type="InterPro" id="IPR039363">
    <property type="entry name" value="ZNF750"/>
</dbReference>
<feature type="compositionally biased region" description="Polar residues" evidence="1">
    <location>
        <begin position="35"/>
        <end position="46"/>
    </location>
</feature>
<accession>A0ABN9EB90</accession>
<dbReference type="EMBL" id="CATNWA010015338">
    <property type="protein sequence ID" value="CAI9582164.1"/>
    <property type="molecule type" value="Genomic_DNA"/>
</dbReference>
<dbReference type="PANTHER" id="PTHR14678:SF1">
    <property type="entry name" value="ZINC FINGER PROTEIN 750"/>
    <property type="match status" value="1"/>
</dbReference>
<keyword evidence="3" id="KW-1185">Reference proteome</keyword>
<protein>
    <submittedName>
        <fullName evidence="2">Uncharacterized protein</fullName>
    </submittedName>
</protein>
<evidence type="ECO:0000256" key="1">
    <source>
        <dbReference type="SAM" id="MobiDB-lite"/>
    </source>
</evidence>
<evidence type="ECO:0000313" key="3">
    <source>
        <dbReference type="Proteomes" id="UP001162483"/>
    </source>
</evidence>
<organism evidence="2 3">
    <name type="scientific">Staurois parvus</name>
    <dbReference type="NCBI Taxonomy" id="386267"/>
    <lineage>
        <taxon>Eukaryota</taxon>
        <taxon>Metazoa</taxon>
        <taxon>Chordata</taxon>
        <taxon>Craniata</taxon>
        <taxon>Vertebrata</taxon>
        <taxon>Euteleostomi</taxon>
        <taxon>Amphibia</taxon>
        <taxon>Batrachia</taxon>
        <taxon>Anura</taxon>
        <taxon>Neobatrachia</taxon>
        <taxon>Ranoidea</taxon>
        <taxon>Ranidae</taxon>
        <taxon>Staurois</taxon>
    </lineage>
</organism>
<evidence type="ECO:0000313" key="2">
    <source>
        <dbReference type="EMBL" id="CAI9582164.1"/>
    </source>
</evidence>
<feature type="compositionally biased region" description="Acidic residues" evidence="1">
    <location>
        <begin position="89"/>
        <end position="102"/>
    </location>
</feature>
<feature type="region of interest" description="Disordered" evidence="1">
    <location>
        <begin position="1"/>
        <end position="113"/>
    </location>
</feature>
<comment type="caution">
    <text evidence="2">The sequence shown here is derived from an EMBL/GenBank/DDBJ whole genome shotgun (WGS) entry which is preliminary data.</text>
</comment>
<feature type="compositionally biased region" description="Polar residues" evidence="1">
    <location>
        <begin position="17"/>
        <end position="27"/>
    </location>
</feature>
<feature type="non-terminal residue" evidence="2">
    <location>
        <position position="244"/>
    </location>
</feature>
<proteinExistence type="predicted"/>
<dbReference type="PANTHER" id="PTHR14678">
    <property type="entry name" value="PROLINE-RICH PROTEIN 35-RELATED"/>
    <property type="match status" value="1"/>
</dbReference>
<reference evidence="2" key="1">
    <citation type="submission" date="2023-05" db="EMBL/GenBank/DDBJ databases">
        <authorList>
            <person name="Stuckert A."/>
        </authorList>
    </citation>
    <scope>NUCLEOTIDE SEQUENCE</scope>
</reference>
<feature type="region of interest" description="Disordered" evidence="1">
    <location>
        <begin position="135"/>
        <end position="162"/>
    </location>
</feature>
<feature type="compositionally biased region" description="Polar residues" evidence="1">
    <location>
        <begin position="148"/>
        <end position="162"/>
    </location>
</feature>
<gene>
    <name evidence="2" type="ORF">SPARVUS_LOCUS9605178</name>
</gene>